<dbReference type="Proteomes" id="UP000662857">
    <property type="component" value="Chromosome"/>
</dbReference>
<keyword evidence="3" id="KW-1185">Reference proteome</keyword>
<sequence length="779" mass="80120">MTGLAAVFGTDLPAPAGHQPGWPPAAATIAAALAVRGRQPANWSAGGAELVIQAELPMVHRIPAGALVLAGSAAPSDIAAAYASGGAAGLRALGLGEYAVILADLSRNVLFLARTPAGPPLYWARHGPVVLAASEPAGVLAGGLPAEPDQTVVRRFLATGACDDQAATFYAGVRRVLPGQVVEVTRTPTGCQVRADPPAPAPLPDPAQRLAALDFTGPVGVRLGCGAGAAAVLGSALAAHDRPRPLPVYSAHFPELTAVDDRGAYCAGTLLGPSALGAARHRALPFFLDEVDVDGYLDDLGEPTPSLSDWLCWATARRVAGDVGVLVDSMTGPQLSRLTDRIASRYGVVVAQPLADLTAAAGRAAALTIAERTLPDAAVTDTLASQPDDSTGPLLPELLRGLQSELVTTFLDPRLPAYLGPRTAADGLRQVLALLSGGADPAAVWRRYLVERWLRRPPFRQHPGRAAPPAEWAAPTSPDRAGGWAVVPVRTELLQPGDRFLARLAWYASEAAAGAPPGRWWLLLAAKPLAVAQGRARPLWEIRPGPTARLLHRLAGRRLAAAGAFGGVTLRRPTAGLSLAGPWTLQVAVETAGRCRLVAATAVALLGGARLAARIAGPAARSVRPPRPGAPPPAQVAVTSAPAEPDRVAAQLLTALRTTLPPDRFADLAGCAVVTDEVLGWATISGEPPPSADWEQLRAFAASDPFDPPSTPMVLALPAGILRPYDQSGAPPTGGTAGRSEYAGGVVRHVPAGPGAPGGTRRSTQDQPGQGRPERGEGG</sequence>
<feature type="compositionally biased region" description="Low complexity" evidence="1">
    <location>
        <begin position="743"/>
        <end position="771"/>
    </location>
</feature>
<name>A0A895Y881_9ACTN</name>
<dbReference type="Gene3D" id="3.60.20.10">
    <property type="entry name" value="Glutamine Phosphoribosylpyrophosphate, subunit 1, domain 1"/>
    <property type="match status" value="1"/>
</dbReference>
<evidence type="ECO:0000313" key="2">
    <source>
        <dbReference type="EMBL" id="QSB13924.1"/>
    </source>
</evidence>
<feature type="region of interest" description="Disordered" evidence="1">
    <location>
        <begin position="725"/>
        <end position="779"/>
    </location>
</feature>
<evidence type="ECO:0000313" key="3">
    <source>
        <dbReference type="Proteomes" id="UP000662857"/>
    </source>
</evidence>
<accession>A0A895Y881</accession>
<protein>
    <submittedName>
        <fullName evidence="2">Uncharacterized protein</fullName>
    </submittedName>
</protein>
<gene>
    <name evidence="2" type="ORF">JQS43_20615</name>
</gene>
<organism evidence="2 3">
    <name type="scientific">Natronosporangium hydrolyticum</name>
    <dbReference type="NCBI Taxonomy" id="2811111"/>
    <lineage>
        <taxon>Bacteria</taxon>
        <taxon>Bacillati</taxon>
        <taxon>Actinomycetota</taxon>
        <taxon>Actinomycetes</taxon>
        <taxon>Micromonosporales</taxon>
        <taxon>Micromonosporaceae</taxon>
        <taxon>Natronosporangium</taxon>
    </lineage>
</organism>
<evidence type="ECO:0000256" key="1">
    <source>
        <dbReference type="SAM" id="MobiDB-lite"/>
    </source>
</evidence>
<reference evidence="2" key="1">
    <citation type="submission" date="2021-02" db="EMBL/GenBank/DDBJ databases">
        <title>Natrosporangium hydrolyticum gen. nov., sp. nov, a haloalkaliphilic actinobacterium from a soda solonchak soil.</title>
        <authorList>
            <person name="Sorokin D.Y."/>
            <person name="Khijniak T.V."/>
            <person name="Zakharycheva A.P."/>
            <person name="Boueva O.V."/>
            <person name="Ariskina E.V."/>
            <person name="Hahnke R.L."/>
            <person name="Bunk B."/>
            <person name="Sproer C."/>
            <person name="Schumann P."/>
            <person name="Evtushenko L.I."/>
            <person name="Kublanov I.V."/>
        </authorList>
    </citation>
    <scope>NUCLEOTIDE SEQUENCE</scope>
    <source>
        <strain evidence="2">DSM 106523</strain>
    </source>
</reference>
<dbReference type="KEGG" id="nhy:JQS43_20615"/>
<dbReference type="SUPFAM" id="SSF144010">
    <property type="entry name" value="CofE-like"/>
    <property type="match status" value="1"/>
</dbReference>
<dbReference type="RefSeq" id="WP_239676037.1">
    <property type="nucleotide sequence ID" value="NZ_CP070499.1"/>
</dbReference>
<dbReference type="InterPro" id="IPR029055">
    <property type="entry name" value="Ntn_hydrolases_N"/>
</dbReference>
<dbReference type="AlphaFoldDB" id="A0A895Y881"/>
<proteinExistence type="predicted"/>
<dbReference type="EMBL" id="CP070499">
    <property type="protein sequence ID" value="QSB13924.1"/>
    <property type="molecule type" value="Genomic_DNA"/>
</dbReference>
<dbReference type="SUPFAM" id="SSF56235">
    <property type="entry name" value="N-terminal nucleophile aminohydrolases (Ntn hydrolases)"/>
    <property type="match status" value="1"/>
</dbReference>